<dbReference type="GO" id="GO:0004402">
    <property type="term" value="F:histone acetyltransferase activity"/>
    <property type="evidence" value="ECO:0007669"/>
    <property type="project" value="InterPro"/>
</dbReference>
<dbReference type="InterPro" id="IPR050603">
    <property type="entry name" value="MYST_HAT"/>
</dbReference>
<feature type="compositionally biased region" description="Basic and acidic residues" evidence="13">
    <location>
        <begin position="50"/>
        <end position="68"/>
    </location>
</feature>
<dbReference type="Pfam" id="PF17772">
    <property type="entry name" value="zf-MYST"/>
    <property type="match status" value="1"/>
</dbReference>
<keyword evidence="10 12" id="KW-0539">Nucleus</keyword>
<feature type="compositionally biased region" description="Low complexity" evidence="13">
    <location>
        <begin position="27"/>
        <end position="48"/>
    </location>
</feature>
<dbReference type="InterPro" id="IPR002717">
    <property type="entry name" value="HAT_MYST-type"/>
</dbReference>
<evidence type="ECO:0000256" key="5">
    <source>
        <dbReference type="ARBA" id="ARBA00022723"/>
    </source>
</evidence>
<evidence type="ECO:0000256" key="8">
    <source>
        <dbReference type="ARBA" id="ARBA00022853"/>
    </source>
</evidence>
<dbReference type="Proteomes" id="UP001054902">
    <property type="component" value="Unassembled WGS sequence"/>
</dbReference>
<dbReference type="GO" id="GO:0008270">
    <property type="term" value="F:zinc ion binding"/>
    <property type="evidence" value="ECO:0007669"/>
    <property type="project" value="UniProtKB-KW"/>
</dbReference>
<dbReference type="Gene3D" id="2.30.30.140">
    <property type="match status" value="1"/>
</dbReference>
<feature type="region of interest" description="Disordered" evidence="13">
    <location>
        <begin position="217"/>
        <end position="341"/>
    </location>
</feature>
<dbReference type="GO" id="GO:0000785">
    <property type="term" value="C:chromatin"/>
    <property type="evidence" value="ECO:0007669"/>
    <property type="project" value="TreeGrafter"/>
</dbReference>
<evidence type="ECO:0000313" key="16">
    <source>
        <dbReference type="Proteomes" id="UP001054902"/>
    </source>
</evidence>
<proteinExistence type="inferred from homology"/>
<dbReference type="GO" id="GO:0005634">
    <property type="term" value="C:nucleus"/>
    <property type="evidence" value="ECO:0007669"/>
    <property type="project" value="UniProtKB-SubCell"/>
</dbReference>
<feature type="compositionally biased region" description="Basic and acidic residues" evidence="13">
    <location>
        <begin position="233"/>
        <end position="249"/>
    </location>
</feature>
<dbReference type="InterPro" id="IPR016197">
    <property type="entry name" value="Chromo-like_dom_sf"/>
</dbReference>
<gene>
    <name evidence="15" type="ORF">CTEN210_10703</name>
</gene>
<dbReference type="SUPFAM" id="SSF55729">
    <property type="entry name" value="Acyl-CoA N-acyltransferases (Nat)"/>
    <property type="match status" value="1"/>
</dbReference>
<evidence type="ECO:0000256" key="11">
    <source>
        <dbReference type="PIRSR" id="PIRSR602717-51"/>
    </source>
</evidence>
<dbReference type="InterPro" id="IPR036388">
    <property type="entry name" value="WH-like_DNA-bd_sf"/>
</dbReference>
<dbReference type="GO" id="GO:0006357">
    <property type="term" value="P:regulation of transcription by RNA polymerase II"/>
    <property type="evidence" value="ECO:0007669"/>
    <property type="project" value="TreeGrafter"/>
</dbReference>
<protein>
    <recommendedName>
        <fullName evidence="3 12">Histone acetyltransferase</fullName>
        <ecNumber evidence="3 12">2.3.1.48</ecNumber>
    </recommendedName>
</protein>
<evidence type="ECO:0000313" key="15">
    <source>
        <dbReference type="EMBL" id="GFH54227.1"/>
    </source>
</evidence>
<comment type="caution">
    <text evidence="15">The sequence shown here is derived from an EMBL/GenBank/DDBJ whole genome shotgun (WGS) entry which is preliminary data.</text>
</comment>
<evidence type="ECO:0000256" key="9">
    <source>
        <dbReference type="ARBA" id="ARBA00022990"/>
    </source>
</evidence>
<comment type="subcellular location">
    <subcellularLocation>
        <location evidence="1 12">Nucleus</location>
    </subcellularLocation>
</comment>
<evidence type="ECO:0000259" key="14">
    <source>
        <dbReference type="PROSITE" id="PS51726"/>
    </source>
</evidence>
<sequence length="697" mass="79730">MDVDQNDGKEVKVVEEESAPKKPETDSSNAGATSPPPTTSETSSLASSDNKNDKKEAEVKTEQEKYEESSVQVNASEIGTVRANSTSPIPASSNSSNIKRSMSDRNVLNGQGIDAHPYARGSVIEVVYNLPSNKDENDDDDLEEAYLAEEDDDLEQVTIDSEENTEKKQAFEVRLADIIDRAPSKTPNHEIPCYRWRYYIHYRDYNRRMDEWITDPTRIVSPPSVGNAKVRAIKKEKMEEEKRKREREQAQLLENASKRRQTSDDGIGRPVSQRASSRRASAAIAASSSQSVTTPVVLSNDTSQIAGQKDGTLDDRLTRSQRRRRGTTGDQPEESQKKDFAPNTVVTTLIPEAGEIIKDKVLTVAAQELDEHEGLDEASLREHEEVTKVKNVHEVELGKYRMDTWYFSPLPKELMKERNTIDILYVCEFTLQFFARKEELLRHQHKVLPTKRRHPPGNEIYRNRNLSMFEVDGFEERIYCQNLCYIAKLFLDHKTLYFDVDPFLFYVLCEVDERGYHPVGYFSKEKYSDVGYNLACILTFPCHQRKGYGRFLIDFSYELSKKEEKVGSPEKPMSDLGQQAYKPYWTSTIVDFLLNQSGQKQMSIMDISKKTSIIAEDIIFTLNMLGLLKFINGVYFITAERTMLEKLAKKHPVKEPKVDPSKLHWTPYLNGVKKDKFSIHSKRSDYKVLGNERTVTS</sequence>
<evidence type="ECO:0000256" key="13">
    <source>
        <dbReference type="SAM" id="MobiDB-lite"/>
    </source>
</evidence>
<dbReference type="InterPro" id="IPR040706">
    <property type="entry name" value="Zf-MYST"/>
</dbReference>
<dbReference type="AlphaFoldDB" id="A0AAD3H873"/>
<evidence type="ECO:0000256" key="12">
    <source>
        <dbReference type="RuleBase" id="RU361211"/>
    </source>
</evidence>
<dbReference type="Gene3D" id="1.10.10.10">
    <property type="entry name" value="Winged helix-like DNA-binding domain superfamily/Winged helix DNA-binding domain"/>
    <property type="match status" value="1"/>
</dbReference>
<evidence type="ECO:0000256" key="7">
    <source>
        <dbReference type="ARBA" id="ARBA00022833"/>
    </source>
</evidence>
<keyword evidence="6" id="KW-0863">Zinc-finger</keyword>
<keyword evidence="5" id="KW-0479">Metal-binding</keyword>
<keyword evidence="8" id="KW-0156">Chromatin regulator</keyword>
<comment type="similarity">
    <text evidence="2 12">Belongs to the MYST (SAS/MOZ) family.</text>
</comment>
<keyword evidence="4" id="KW-0808">Transferase</keyword>
<dbReference type="GO" id="GO:0003712">
    <property type="term" value="F:transcription coregulator activity"/>
    <property type="evidence" value="ECO:0007669"/>
    <property type="project" value="TreeGrafter"/>
</dbReference>
<feature type="compositionally biased region" description="Low complexity" evidence="13">
    <location>
        <begin position="272"/>
        <end position="291"/>
    </location>
</feature>
<comment type="catalytic activity">
    <reaction evidence="12">
        <text>L-lysyl-[protein] + acetyl-CoA = N(6)-acetyl-L-lysyl-[protein] + CoA + H(+)</text>
        <dbReference type="Rhea" id="RHEA:45948"/>
        <dbReference type="Rhea" id="RHEA-COMP:9752"/>
        <dbReference type="Rhea" id="RHEA-COMP:10731"/>
        <dbReference type="ChEBI" id="CHEBI:15378"/>
        <dbReference type="ChEBI" id="CHEBI:29969"/>
        <dbReference type="ChEBI" id="CHEBI:57287"/>
        <dbReference type="ChEBI" id="CHEBI:57288"/>
        <dbReference type="ChEBI" id="CHEBI:61930"/>
        <dbReference type="EC" id="2.3.1.48"/>
    </reaction>
</comment>
<dbReference type="Gene3D" id="3.40.630.30">
    <property type="match status" value="1"/>
</dbReference>
<dbReference type="FunFam" id="1.10.10.10:FF:000476">
    <property type="entry name" value="Histone acetyltransferase"/>
    <property type="match status" value="1"/>
</dbReference>
<evidence type="ECO:0000256" key="4">
    <source>
        <dbReference type="ARBA" id="ARBA00022679"/>
    </source>
</evidence>
<feature type="region of interest" description="Disordered" evidence="13">
    <location>
        <begin position="1"/>
        <end position="100"/>
    </location>
</feature>
<evidence type="ECO:0000256" key="3">
    <source>
        <dbReference type="ARBA" id="ARBA00013184"/>
    </source>
</evidence>
<dbReference type="InterPro" id="IPR025995">
    <property type="entry name" value="Tudor-knot"/>
</dbReference>
<feature type="domain" description="MYST-type HAT" evidence="14">
    <location>
        <begin position="387"/>
        <end position="667"/>
    </location>
</feature>
<reference evidence="15 16" key="1">
    <citation type="journal article" date="2021" name="Sci. Rep.">
        <title>The genome of the diatom Chaetoceros tenuissimus carries an ancient integrated fragment of an extant virus.</title>
        <authorList>
            <person name="Hongo Y."/>
            <person name="Kimura K."/>
            <person name="Takaki Y."/>
            <person name="Yoshida Y."/>
            <person name="Baba S."/>
            <person name="Kobayashi G."/>
            <person name="Nagasaki K."/>
            <person name="Hano T."/>
            <person name="Tomaru Y."/>
        </authorList>
    </citation>
    <scope>NUCLEOTIDE SEQUENCE [LARGE SCALE GENOMIC DNA]</scope>
    <source>
        <strain evidence="15 16">NIES-3715</strain>
    </source>
</reference>
<keyword evidence="7" id="KW-0862">Zinc</keyword>
<name>A0AAD3H873_9STRA</name>
<dbReference type="Gene3D" id="3.30.60.60">
    <property type="entry name" value="N-acetyl transferase-like"/>
    <property type="match status" value="1"/>
</dbReference>
<dbReference type="EC" id="2.3.1.48" evidence="3 12"/>
<dbReference type="FunFam" id="3.40.630.30:FF:000002">
    <property type="entry name" value="Histone acetyltransferase"/>
    <property type="match status" value="1"/>
</dbReference>
<dbReference type="EMBL" id="BLLK01000047">
    <property type="protein sequence ID" value="GFH54227.1"/>
    <property type="molecule type" value="Genomic_DNA"/>
</dbReference>
<dbReference type="InterPro" id="IPR016181">
    <property type="entry name" value="Acyl_CoA_acyltransferase"/>
</dbReference>
<evidence type="ECO:0000256" key="10">
    <source>
        <dbReference type="ARBA" id="ARBA00023242"/>
    </source>
</evidence>
<dbReference type="PANTHER" id="PTHR10615">
    <property type="entry name" value="HISTONE ACETYLTRANSFERASE"/>
    <property type="match status" value="1"/>
</dbReference>
<feature type="compositionally biased region" description="Basic and acidic residues" evidence="13">
    <location>
        <begin position="1"/>
        <end position="25"/>
    </location>
</feature>
<dbReference type="Pfam" id="PF01853">
    <property type="entry name" value="MOZ_SAS"/>
    <property type="match status" value="1"/>
</dbReference>
<evidence type="ECO:0000256" key="1">
    <source>
        <dbReference type="ARBA" id="ARBA00004123"/>
    </source>
</evidence>
<dbReference type="SUPFAM" id="SSF54160">
    <property type="entry name" value="Chromo domain-like"/>
    <property type="match status" value="1"/>
</dbReference>
<feature type="compositionally biased region" description="Polar residues" evidence="13">
    <location>
        <begin position="292"/>
        <end position="306"/>
    </location>
</feature>
<evidence type="ECO:0000256" key="6">
    <source>
        <dbReference type="ARBA" id="ARBA00022771"/>
    </source>
</evidence>
<accession>A0AAD3H873</accession>
<keyword evidence="16" id="KW-1185">Reference proteome</keyword>
<organism evidence="15 16">
    <name type="scientific">Chaetoceros tenuissimus</name>
    <dbReference type="NCBI Taxonomy" id="426638"/>
    <lineage>
        <taxon>Eukaryota</taxon>
        <taxon>Sar</taxon>
        <taxon>Stramenopiles</taxon>
        <taxon>Ochrophyta</taxon>
        <taxon>Bacillariophyta</taxon>
        <taxon>Coscinodiscophyceae</taxon>
        <taxon>Chaetocerotophycidae</taxon>
        <taxon>Chaetocerotales</taxon>
        <taxon>Chaetocerotaceae</taxon>
        <taxon>Chaetoceros</taxon>
    </lineage>
</organism>
<dbReference type="GO" id="GO:0003682">
    <property type="term" value="F:chromatin binding"/>
    <property type="evidence" value="ECO:0007669"/>
    <property type="project" value="TreeGrafter"/>
</dbReference>
<keyword evidence="9" id="KW-0007">Acetylation</keyword>
<feature type="active site" description="Proton donor/acceptor" evidence="11">
    <location>
        <position position="570"/>
    </location>
</feature>
<dbReference type="Pfam" id="PF11717">
    <property type="entry name" value="Tudor-knot"/>
    <property type="match status" value="1"/>
</dbReference>
<feature type="compositionally biased region" description="Low complexity" evidence="13">
    <location>
        <begin position="83"/>
        <end position="97"/>
    </location>
</feature>
<dbReference type="PANTHER" id="PTHR10615:SF161">
    <property type="entry name" value="HISTONE ACETYLTRANSFERASE KAT7"/>
    <property type="match status" value="1"/>
</dbReference>
<evidence type="ECO:0000256" key="2">
    <source>
        <dbReference type="ARBA" id="ARBA00010107"/>
    </source>
</evidence>
<dbReference type="PROSITE" id="PS51726">
    <property type="entry name" value="MYST_HAT"/>
    <property type="match status" value="1"/>
</dbReference>